<dbReference type="EC" id="3.5.1.28" evidence="4"/>
<keyword evidence="9" id="KW-0961">Cell wall biogenesis/degradation</keyword>
<evidence type="ECO:0000256" key="10">
    <source>
        <dbReference type="ARBA" id="ARBA00039257"/>
    </source>
</evidence>
<dbReference type="GO" id="GO:0009253">
    <property type="term" value="P:peptidoglycan catabolic process"/>
    <property type="evidence" value="ECO:0007669"/>
    <property type="project" value="InterPro"/>
</dbReference>
<reference evidence="13" key="1">
    <citation type="submission" date="2018-05" db="EMBL/GenBank/DDBJ databases">
        <authorList>
            <person name="Lanie J.A."/>
            <person name="Ng W.-L."/>
            <person name="Kazmierczak K.M."/>
            <person name="Andrzejewski T.M."/>
            <person name="Davidsen T.M."/>
            <person name="Wayne K.J."/>
            <person name="Tettelin H."/>
            <person name="Glass J.I."/>
            <person name="Rusch D."/>
            <person name="Podicherti R."/>
            <person name="Tsui H.-C.T."/>
            <person name="Winkler M.E."/>
        </authorList>
    </citation>
    <scope>NUCLEOTIDE SEQUENCE</scope>
</reference>
<dbReference type="InterPro" id="IPR002502">
    <property type="entry name" value="Amidase_domain"/>
</dbReference>
<dbReference type="EMBL" id="UINC01015419">
    <property type="protein sequence ID" value="SVA64944.1"/>
    <property type="molecule type" value="Genomic_DNA"/>
</dbReference>
<dbReference type="GO" id="GO:0071555">
    <property type="term" value="P:cell wall organization"/>
    <property type="evidence" value="ECO:0007669"/>
    <property type="project" value="UniProtKB-KW"/>
</dbReference>
<keyword evidence="8" id="KW-0862">Zinc</keyword>
<keyword evidence="6" id="KW-0479">Metal-binding</keyword>
<feature type="domain" description="N-acetylmuramoyl-L-alanine amidase" evidence="12">
    <location>
        <begin position="21"/>
        <end position="172"/>
    </location>
</feature>
<dbReference type="GO" id="GO:0005737">
    <property type="term" value="C:cytoplasm"/>
    <property type="evidence" value="ECO:0007669"/>
    <property type="project" value="UniProtKB-SubCell"/>
</dbReference>
<name>A0A381XJJ8_9ZZZZ</name>
<accession>A0A381XJJ8</accession>
<protein>
    <recommendedName>
        <fullName evidence="10">1,6-anhydro-N-acetylmuramyl-L-alanine amidase AmpD</fullName>
        <ecNumber evidence="4">3.5.1.28</ecNumber>
    </recommendedName>
    <alternativeName>
        <fullName evidence="11">N-acetylmuramoyl-L-alanine amidase</fullName>
    </alternativeName>
</protein>
<keyword evidence="7" id="KW-0378">Hydrolase</keyword>
<evidence type="ECO:0000256" key="3">
    <source>
        <dbReference type="ARBA" id="ARBA00004496"/>
    </source>
</evidence>
<evidence type="ECO:0000256" key="9">
    <source>
        <dbReference type="ARBA" id="ARBA00023316"/>
    </source>
</evidence>
<organism evidence="13">
    <name type="scientific">marine metagenome</name>
    <dbReference type="NCBI Taxonomy" id="408172"/>
    <lineage>
        <taxon>unclassified sequences</taxon>
        <taxon>metagenomes</taxon>
        <taxon>ecological metagenomes</taxon>
    </lineage>
</organism>
<dbReference type="InterPro" id="IPR051206">
    <property type="entry name" value="NAMLAA_amidase_2"/>
</dbReference>
<dbReference type="Pfam" id="PF01510">
    <property type="entry name" value="Amidase_2"/>
    <property type="match status" value="1"/>
</dbReference>
<proteinExistence type="predicted"/>
<evidence type="ECO:0000256" key="7">
    <source>
        <dbReference type="ARBA" id="ARBA00022801"/>
    </source>
</evidence>
<dbReference type="SUPFAM" id="SSF55846">
    <property type="entry name" value="N-acetylmuramoyl-L-alanine amidase-like"/>
    <property type="match status" value="1"/>
</dbReference>
<dbReference type="GO" id="GO:0046872">
    <property type="term" value="F:metal ion binding"/>
    <property type="evidence" value="ECO:0007669"/>
    <property type="project" value="UniProtKB-KW"/>
</dbReference>
<dbReference type="InterPro" id="IPR036505">
    <property type="entry name" value="Amidase/PGRP_sf"/>
</dbReference>
<evidence type="ECO:0000256" key="11">
    <source>
        <dbReference type="ARBA" id="ARBA00042615"/>
    </source>
</evidence>
<comment type="cofactor">
    <cofactor evidence="2">
        <name>Zn(2+)</name>
        <dbReference type="ChEBI" id="CHEBI:29105"/>
    </cofactor>
</comment>
<dbReference type="AlphaFoldDB" id="A0A381XJJ8"/>
<evidence type="ECO:0000313" key="13">
    <source>
        <dbReference type="EMBL" id="SVA64944.1"/>
    </source>
</evidence>
<evidence type="ECO:0000256" key="2">
    <source>
        <dbReference type="ARBA" id="ARBA00001947"/>
    </source>
</evidence>
<dbReference type="PANTHER" id="PTHR30417">
    <property type="entry name" value="N-ACETYLMURAMOYL-L-ALANINE AMIDASE AMID"/>
    <property type="match status" value="1"/>
</dbReference>
<evidence type="ECO:0000256" key="4">
    <source>
        <dbReference type="ARBA" id="ARBA00011901"/>
    </source>
</evidence>
<sequence length="186" mass="21232">MMNYQINKDGTWLNGARVVLSPNCDPRPLDTDIDLLVIHGISLPPKQYGGEFIDKFFTNTLDPNVHPYFMEIQKLHVSAHLLIDRLGNVTQYVPFDMRAWHAGESSFNGRNCCNDYSIGIELEGCDDEIYCDAQYVALAKITELVCQRWQKIKKDRIVGHSDIAPGRKTDPGPFFDMNYYLSLLTL</sequence>
<dbReference type="GO" id="GO:0009254">
    <property type="term" value="P:peptidoglycan turnover"/>
    <property type="evidence" value="ECO:0007669"/>
    <property type="project" value="TreeGrafter"/>
</dbReference>
<evidence type="ECO:0000256" key="6">
    <source>
        <dbReference type="ARBA" id="ARBA00022723"/>
    </source>
</evidence>
<dbReference type="GO" id="GO:0008745">
    <property type="term" value="F:N-acetylmuramoyl-L-alanine amidase activity"/>
    <property type="evidence" value="ECO:0007669"/>
    <property type="project" value="UniProtKB-EC"/>
</dbReference>
<dbReference type="NCBIfam" id="NF008758">
    <property type="entry name" value="PRK11789.1"/>
    <property type="match status" value="1"/>
</dbReference>
<evidence type="ECO:0000256" key="5">
    <source>
        <dbReference type="ARBA" id="ARBA00022490"/>
    </source>
</evidence>
<comment type="subcellular location">
    <subcellularLocation>
        <location evidence="3">Cytoplasm</location>
    </subcellularLocation>
</comment>
<evidence type="ECO:0000259" key="12">
    <source>
        <dbReference type="SMART" id="SM00644"/>
    </source>
</evidence>
<comment type="catalytic activity">
    <reaction evidence="1">
        <text>Hydrolyzes the link between N-acetylmuramoyl residues and L-amino acid residues in certain cell-wall glycopeptides.</text>
        <dbReference type="EC" id="3.5.1.28"/>
    </reaction>
</comment>
<dbReference type="CDD" id="cd06583">
    <property type="entry name" value="PGRP"/>
    <property type="match status" value="1"/>
</dbReference>
<gene>
    <name evidence="13" type="ORF">METZ01_LOCUS117798</name>
</gene>
<keyword evidence="5" id="KW-0963">Cytoplasm</keyword>
<dbReference type="SMART" id="SM00644">
    <property type="entry name" value="Ami_2"/>
    <property type="match status" value="1"/>
</dbReference>
<dbReference type="PANTHER" id="PTHR30417:SF4">
    <property type="entry name" value="1,6-ANHYDRO-N-ACETYLMURAMYL-L-ALANINE AMIDASE AMPD"/>
    <property type="match status" value="1"/>
</dbReference>
<evidence type="ECO:0000256" key="8">
    <source>
        <dbReference type="ARBA" id="ARBA00022833"/>
    </source>
</evidence>
<evidence type="ECO:0000256" key="1">
    <source>
        <dbReference type="ARBA" id="ARBA00001561"/>
    </source>
</evidence>
<dbReference type="Gene3D" id="3.40.80.10">
    <property type="entry name" value="Peptidoglycan recognition protein-like"/>
    <property type="match status" value="1"/>
</dbReference>